<dbReference type="InterPro" id="IPR008560">
    <property type="entry name" value="DUF842_euk"/>
</dbReference>
<keyword evidence="3" id="KW-1185">Reference proteome</keyword>
<evidence type="ECO:0000256" key="1">
    <source>
        <dbReference type="ARBA" id="ARBA00009952"/>
    </source>
</evidence>
<dbReference type="PANTHER" id="PTHR21096">
    <property type="entry name" value="PROTEIN FAM136A"/>
    <property type="match status" value="1"/>
</dbReference>
<dbReference type="AlphaFoldDB" id="A0AAD4T7L0"/>
<name>A0AAD4T7L0_9MAGN</name>
<sequence>MNNHLAAAEERLVSERLKQKLNDVNTAAQNQLSGVTDHVNFTLQQGYFKCAYECFDRRRKFEEISNCVENCSIPVMNANQLVETEMAKFQEMMNRSLMVCQDKFEQAKLQQIKTGAINELESCVDRAIQDSVKLLPHVVDRLKTPLNISRN</sequence>
<proteinExistence type="inferred from homology"/>
<dbReference type="Proteomes" id="UP001202328">
    <property type="component" value="Unassembled WGS sequence"/>
</dbReference>
<reference evidence="2" key="1">
    <citation type="submission" date="2022-04" db="EMBL/GenBank/DDBJ databases">
        <title>A functionally conserved STORR gene fusion in Papaver species that diverged 16.8 million years ago.</title>
        <authorList>
            <person name="Catania T."/>
        </authorList>
    </citation>
    <scope>NUCLEOTIDE SEQUENCE</scope>
    <source>
        <strain evidence="2">S-188037</strain>
    </source>
</reference>
<gene>
    <name evidence="2" type="ORF">MKW98_030116</name>
</gene>
<evidence type="ECO:0000313" key="2">
    <source>
        <dbReference type="EMBL" id="KAI3940797.1"/>
    </source>
</evidence>
<dbReference type="Pfam" id="PF05811">
    <property type="entry name" value="DUF842"/>
    <property type="match status" value="1"/>
</dbReference>
<comment type="caution">
    <text evidence="2">The sequence shown here is derived from an EMBL/GenBank/DDBJ whole genome shotgun (WGS) entry which is preliminary data.</text>
</comment>
<organism evidence="2 3">
    <name type="scientific">Papaver atlanticum</name>
    <dbReference type="NCBI Taxonomy" id="357466"/>
    <lineage>
        <taxon>Eukaryota</taxon>
        <taxon>Viridiplantae</taxon>
        <taxon>Streptophyta</taxon>
        <taxon>Embryophyta</taxon>
        <taxon>Tracheophyta</taxon>
        <taxon>Spermatophyta</taxon>
        <taxon>Magnoliopsida</taxon>
        <taxon>Ranunculales</taxon>
        <taxon>Papaveraceae</taxon>
        <taxon>Papaveroideae</taxon>
        <taxon>Papaver</taxon>
    </lineage>
</organism>
<dbReference type="GO" id="GO:0005737">
    <property type="term" value="C:cytoplasm"/>
    <property type="evidence" value="ECO:0007669"/>
    <property type="project" value="TreeGrafter"/>
</dbReference>
<comment type="similarity">
    <text evidence="1">Belongs to the FAM136 family.</text>
</comment>
<accession>A0AAD4T7L0</accession>
<evidence type="ECO:0008006" key="4">
    <source>
        <dbReference type="Google" id="ProtNLM"/>
    </source>
</evidence>
<evidence type="ECO:0000313" key="3">
    <source>
        <dbReference type="Proteomes" id="UP001202328"/>
    </source>
</evidence>
<dbReference type="PANTHER" id="PTHR21096:SF0">
    <property type="entry name" value="PROTEIN FAM136A"/>
    <property type="match status" value="1"/>
</dbReference>
<dbReference type="EMBL" id="JAJJMB010005117">
    <property type="protein sequence ID" value="KAI3940797.1"/>
    <property type="molecule type" value="Genomic_DNA"/>
</dbReference>
<protein>
    <recommendedName>
        <fullName evidence="4">Protein FAM136A</fullName>
    </recommendedName>
</protein>